<comment type="caution">
    <text evidence="1">The sequence shown here is derived from an EMBL/GenBank/DDBJ whole genome shotgun (WGS) entry which is preliminary data.</text>
</comment>
<sequence>MEVSSETTDPRPLVSKTEIKGLARELGSIRRAARITAQSIPTHLRKPLLEKNP</sequence>
<dbReference type="EMBL" id="JABURA010000002">
    <property type="protein sequence ID" value="NUB93525.1"/>
    <property type="molecule type" value="Genomic_DNA"/>
</dbReference>
<organism evidence="1 2">
    <name type="scientific">Haloterrigena gelatinilytica</name>
    <dbReference type="NCBI Taxonomy" id="2741724"/>
    <lineage>
        <taxon>Archaea</taxon>
        <taxon>Methanobacteriati</taxon>
        <taxon>Methanobacteriota</taxon>
        <taxon>Stenosarchaea group</taxon>
        <taxon>Halobacteria</taxon>
        <taxon>Halobacteriales</taxon>
        <taxon>Natrialbaceae</taxon>
        <taxon>Haloterrigena</taxon>
    </lineage>
</organism>
<dbReference type="RefSeq" id="WP_174703179.1">
    <property type="nucleotide sequence ID" value="NZ_JABURA010000002.1"/>
</dbReference>
<reference evidence="1" key="1">
    <citation type="submission" date="2020-06" db="EMBL/GenBank/DDBJ databases">
        <title>Haloterrigena sp. nov., an extremely halophilic archaeon isolated from a saline sediment.</title>
        <authorList>
            <person name="Liu B.-B."/>
        </authorList>
    </citation>
    <scope>NUCLEOTIDE SEQUENCE</scope>
    <source>
        <strain evidence="1">SYSU A121-1</strain>
    </source>
</reference>
<proteinExistence type="predicted"/>
<protein>
    <submittedName>
        <fullName evidence="1">Uncharacterized protein</fullName>
    </submittedName>
</protein>
<dbReference type="AlphaFoldDB" id="A0A8J8GQW0"/>
<evidence type="ECO:0000313" key="2">
    <source>
        <dbReference type="Proteomes" id="UP000728647"/>
    </source>
</evidence>
<gene>
    <name evidence="1" type="ORF">HT576_21250</name>
</gene>
<name>A0A8J8GQW0_9EURY</name>
<dbReference type="Proteomes" id="UP000728647">
    <property type="component" value="Unassembled WGS sequence"/>
</dbReference>
<accession>A0A8J8GQW0</accession>
<evidence type="ECO:0000313" key="1">
    <source>
        <dbReference type="EMBL" id="NUB93525.1"/>
    </source>
</evidence>